<evidence type="ECO:0000313" key="2">
    <source>
        <dbReference type="EMBL" id="PCJ20868.1"/>
    </source>
</evidence>
<evidence type="ECO:0000313" key="3">
    <source>
        <dbReference type="Proteomes" id="UP000218327"/>
    </source>
</evidence>
<organism evidence="2 3">
    <name type="scientific">SAR86 cluster bacterium</name>
    <dbReference type="NCBI Taxonomy" id="2030880"/>
    <lineage>
        <taxon>Bacteria</taxon>
        <taxon>Pseudomonadati</taxon>
        <taxon>Pseudomonadota</taxon>
        <taxon>Gammaproteobacteria</taxon>
        <taxon>SAR86 cluster</taxon>
    </lineage>
</organism>
<dbReference type="AlphaFoldDB" id="A0A2A5AQ53"/>
<evidence type="ECO:0000256" key="1">
    <source>
        <dbReference type="SAM" id="Phobius"/>
    </source>
</evidence>
<keyword evidence="1" id="KW-0812">Transmembrane</keyword>
<keyword evidence="1" id="KW-1133">Transmembrane helix</keyword>
<dbReference type="EMBL" id="NVVJ01000076">
    <property type="protein sequence ID" value="PCJ20868.1"/>
    <property type="molecule type" value="Genomic_DNA"/>
</dbReference>
<comment type="caution">
    <text evidence="2">The sequence shown here is derived from an EMBL/GenBank/DDBJ whole genome shotgun (WGS) entry which is preliminary data.</text>
</comment>
<dbReference type="Proteomes" id="UP000218327">
    <property type="component" value="Unassembled WGS sequence"/>
</dbReference>
<name>A0A2A5AQ53_9GAMM</name>
<gene>
    <name evidence="2" type="ORF">COA96_15590</name>
</gene>
<proteinExistence type="predicted"/>
<reference evidence="3" key="1">
    <citation type="submission" date="2017-08" db="EMBL/GenBank/DDBJ databases">
        <title>A dynamic microbial community with high functional redundancy inhabits the cold, oxic subseafloor aquifer.</title>
        <authorList>
            <person name="Tully B.J."/>
            <person name="Wheat C.G."/>
            <person name="Glazer B.T."/>
            <person name="Huber J.A."/>
        </authorList>
    </citation>
    <scope>NUCLEOTIDE SEQUENCE [LARGE SCALE GENOMIC DNA]</scope>
</reference>
<feature type="transmembrane region" description="Helical" evidence="1">
    <location>
        <begin position="39"/>
        <end position="60"/>
    </location>
</feature>
<keyword evidence="1" id="KW-0472">Membrane</keyword>
<accession>A0A2A5AQ53</accession>
<sequence length="68" mass="7290">MVSKIDALEARVVKLESTLSDITILTDWQIKVVVITSKAVTGVGVLIVGAISFTGVVTAWNSFKDILK</sequence>
<protein>
    <submittedName>
        <fullName evidence="2">Uncharacterized protein</fullName>
    </submittedName>
</protein>